<gene>
    <name evidence="2" type="ORF">WN51_13657</name>
</gene>
<sequence>MFTQRFVFYSVAQGEVSDGVHETFLISDVNAPNNFPKDPPIVHDDNETVVEEKRRGNGLQRQRTATQHPRLGQSRGNIRFGNLYADNISQNRSLKARLIVRPMTRSNYSSKLNEDEVTKWRNKPSLAVGLSGIRGAPGQLYPRHDENGRFGGKQQDPSIVIHSAVFRILRDIREDWPDATALNLSNDNVPVGMRFRMTQQELFWMDISERWCKTVYHSGFLK</sequence>
<organism evidence="2 3">
    <name type="scientific">Melipona quadrifasciata</name>
    <dbReference type="NCBI Taxonomy" id="166423"/>
    <lineage>
        <taxon>Eukaryota</taxon>
        <taxon>Metazoa</taxon>
        <taxon>Ecdysozoa</taxon>
        <taxon>Arthropoda</taxon>
        <taxon>Hexapoda</taxon>
        <taxon>Insecta</taxon>
        <taxon>Pterygota</taxon>
        <taxon>Neoptera</taxon>
        <taxon>Endopterygota</taxon>
        <taxon>Hymenoptera</taxon>
        <taxon>Apocrita</taxon>
        <taxon>Aculeata</taxon>
        <taxon>Apoidea</taxon>
        <taxon>Anthophila</taxon>
        <taxon>Apidae</taxon>
        <taxon>Melipona</taxon>
    </lineage>
</organism>
<name>A0A0M8ZYB1_9HYME</name>
<proteinExistence type="predicted"/>
<reference evidence="2 3" key="1">
    <citation type="submission" date="2015-07" db="EMBL/GenBank/DDBJ databases">
        <title>The genome of Melipona quadrifasciata.</title>
        <authorList>
            <person name="Pan H."/>
            <person name="Kapheim K."/>
        </authorList>
    </citation>
    <scope>NUCLEOTIDE SEQUENCE [LARGE SCALE GENOMIC DNA]</scope>
    <source>
        <strain evidence="2">0111107301</strain>
        <tissue evidence="2">Whole body</tissue>
    </source>
</reference>
<feature type="region of interest" description="Disordered" evidence="1">
    <location>
        <begin position="53"/>
        <end position="76"/>
    </location>
</feature>
<keyword evidence="3" id="KW-1185">Reference proteome</keyword>
<accession>A0A0M8ZYB1</accession>
<protein>
    <submittedName>
        <fullName evidence="2">Uncharacterized protein</fullName>
    </submittedName>
</protein>
<evidence type="ECO:0000256" key="1">
    <source>
        <dbReference type="SAM" id="MobiDB-lite"/>
    </source>
</evidence>
<dbReference type="AlphaFoldDB" id="A0A0M8ZYB1"/>
<dbReference type="EMBL" id="KQ435794">
    <property type="protein sequence ID" value="KOX73580.1"/>
    <property type="molecule type" value="Genomic_DNA"/>
</dbReference>
<dbReference type="Proteomes" id="UP000053105">
    <property type="component" value="Unassembled WGS sequence"/>
</dbReference>
<evidence type="ECO:0000313" key="3">
    <source>
        <dbReference type="Proteomes" id="UP000053105"/>
    </source>
</evidence>
<evidence type="ECO:0000313" key="2">
    <source>
        <dbReference type="EMBL" id="KOX73580.1"/>
    </source>
</evidence>